<protein>
    <recommendedName>
        <fullName evidence="3">Transposase DDE domain-containing protein</fullName>
    </recommendedName>
</protein>
<dbReference type="Proteomes" id="UP000199608">
    <property type="component" value="Unassembled WGS sequence"/>
</dbReference>
<evidence type="ECO:0008006" key="3">
    <source>
        <dbReference type="Google" id="ProtNLM"/>
    </source>
</evidence>
<evidence type="ECO:0000313" key="1">
    <source>
        <dbReference type="EMBL" id="SDU47951.1"/>
    </source>
</evidence>
<evidence type="ECO:0000313" key="2">
    <source>
        <dbReference type="Proteomes" id="UP000199608"/>
    </source>
</evidence>
<sequence length="443" mass="51244">MNCSSNFDWFIDKLHNTFDRLPDYRSFSPALTYEVKDAVLGAFSMFFSQSASFLSYQNSMKQAKGKSNAESLFKIEKIPSDNQIRNILDGVSPDNFYSVFSDCYSKIEESGHLGGYRFFQDCLLVAIDGTEYFRSSKIHCKNCTVTHHKNGKVSYSHKVLTPVITQPGSTTVIPLEPEFVIPQDGSKKQDCELNAAKRSIERNVHMADERSIILGDDLFSREPFCKQLLLKGFHFILVCKPDSHKTLYEYLDGFIKSNNVSSISSRRWNGKYHEKIILRYFNNLPVKDGENVLHVNWADITITNTKTQETCYYNSFITDFIIDDSNVEQIIQAGRARWKVENENNNVLKTKGYHLEHNYGHGKKFLSSTLLTLNLLAFLSHIFLEFMDKTYFSVRKALSVRKIFFHDFKALTKYLYFDNWKHLINFMAEQLELNITDIKMNSG</sequence>
<organism evidence="1 2">
    <name type="scientific">Desulfobacula phenolica</name>
    <dbReference type="NCBI Taxonomy" id="90732"/>
    <lineage>
        <taxon>Bacteria</taxon>
        <taxon>Pseudomonadati</taxon>
        <taxon>Thermodesulfobacteriota</taxon>
        <taxon>Desulfobacteria</taxon>
        <taxon>Desulfobacterales</taxon>
        <taxon>Desulfobacteraceae</taxon>
        <taxon>Desulfobacula</taxon>
    </lineage>
</organism>
<name>A0A1H2IVC3_9BACT</name>
<proteinExistence type="predicted"/>
<dbReference type="AlphaFoldDB" id="A0A1H2IVC3"/>
<reference evidence="2" key="1">
    <citation type="submission" date="2016-10" db="EMBL/GenBank/DDBJ databases">
        <authorList>
            <person name="Varghese N."/>
            <person name="Submissions S."/>
        </authorList>
    </citation>
    <scope>NUCLEOTIDE SEQUENCE [LARGE SCALE GENOMIC DNA]</scope>
    <source>
        <strain evidence="2">DSM 3384</strain>
    </source>
</reference>
<dbReference type="EMBL" id="FNLL01000009">
    <property type="protein sequence ID" value="SDU47951.1"/>
    <property type="molecule type" value="Genomic_DNA"/>
</dbReference>
<keyword evidence="2" id="KW-1185">Reference proteome</keyword>
<gene>
    <name evidence="1" type="ORF">SAMN04487931_109201</name>
</gene>
<accession>A0A1H2IVC3</accession>